<evidence type="ECO:0000313" key="1">
    <source>
        <dbReference type="EMBL" id="OAF66926.1"/>
    </source>
</evidence>
<evidence type="ECO:0000313" key="2">
    <source>
        <dbReference type="Proteomes" id="UP000078046"/>
    </source>
</evidence>
<protein>
    <submittedName>
        <fullName evidence="1">Uncharacterized protein</fullName>
    </submittedName>
</protein>
<gene>
    <name evidence="1" type="ORF">A3Q56_05352</name>
</gene>
<reference evidence="1 2" key="1">
    <citation type="submission" date="2016-04" db="EMBL/GenBank/DDBJ databases">
        <title>The genome of Intoshia linei affirms orthonectids as highly simplified spiralians.</title>
        <authorList>
            <person name="Mikhailov K.V."/>
            <person name="Slusarev G.S."/>
            <person name="Nikitin M.A."/>
            <person name="Logacheva M.D."/>
            <person name="Penin A."/>
            <person name="Aleoshin V."/>
            <person name="Panchin Y.V."/>
        </authorList>
    </citation>
    <scope>NUCLEOTIDE SEQUENCE [LARGE SCALE GENOMIC DNA]</scope>
    <source>
        <strain evidence="1">Intl2013</strain>
        <tissue evidence="1">Whole animal</tissue>
    </source>
</reference>
<keyword evidence="2" id="KW-1185">Reference proteome</keyword>
<proteinExistence type="predicted"/>
<dbReference type="EMBL" id="LWCA01000792">
    <property type="protein sequence ID" value="OAF66926.1"/>
    <property type="molecule type" value="Genomic_DNA"/>
</dbReference>
<comment type="caution">
    <text evidence="1">The sequence shown here is derived from an EMBL/GenBank/DDBJ whole genome shotgun (WGS) entry which is preliminary data.</text>
</comment>
<dbReference type="AlphaFoldDB" id="A0A177AY71"/>
<sequence length="99" mass="11562">MPDLISEVVGDPSLIETTILKYWSYGREHLNRWKFINNIGKVDTVIQDIMGRNEIGHHTLIDIVFGHSKDVEEVDMYVPTREDLAWLCNDNRLFTRMAD</sequence>
<name>A0A177AY71_9BILA</name>
<organism evidence="1 2">
    <name type="scientific">Intoshia linei</name>
    <dbReference type="NCBI Taxonomy" id="1819745"/>
    <lineage>
        <taxon>Eukaryota</taxon>
        <taxon>Metazoa</taxon>
        <taxon>Spiralia</taxon>
        <taxon>Lophotrochozoa</taxon>
        <taxon>Mesozoa</taxon>
        <taxon>Orthonectida</taxon>
        <taxon>Rhopaluridae</taxon>
        <taxon>Intoshia</taxon>
    </lineage>
</organism>
<dbReference type="Proteomes" id="UP000078046">
    <property type="component" value="Unassembled WGS sequence"/>
</dbReference>
<accession>A0A177AY71</accession>